<organism evidence="4 5">
    <name type="scientific">Sphingobacterium deserti</name>
    <dbReference type="NCBI Taxonomy" id="1229276"/>
    <lineage>
        <taxon>Bacteria</taxon>
        <taxon>Pseudomonadati</taxon>
        <taxon>Bacteroidota</taxon>
        <taxon>Sphingobacteriia</taxon>
        <taxon>Sphingobacteriales</taxon>
        <taxon>Sphingobacteriaceae</taxon>
        <taxon>Sphingobacterium</taxon>
    </lineage>
</organism>
<dbReference type="PROSITE" id="PS51459">
    <property type="entry name" value="FIDO"/>
    <property type="match status" value="1"/>
</dbReference>
<feature type="binding site" evidence="2">
    <location>
        <begin position="248"/>
        <end position="249"/>
    </location>
    <ligand>
        <name>ATP</name>
        <dbReference type="ChEBI" id="CHEBI:30616"/>
    </ligand>
</feature>
<dbReference type="Proteomes" id="UP000031802">
    <property type="component" value="Unassembled WGS sequence"/>
</dbReference>
<sequence>MAYNWQLAGWPEFTYDVAQIQTTILAFAQETGEMNGLIQGLPEELKQETMLQLMLSEAIKTSEIEGEYISREDVMSSIRNNLGLNDIPVNVRDRQASGVAQLMVQVRETFQEPLSLDMLKSWHQLLFPDQSRITPGDWRHGSAPMQVVSGAYGREVVHYEAPPSDRMQQEMEAFERWYNSTSFSSEGQLAEAILKSAIAHLYFESIHPFEDGNGRIGRAVAEKALSQSLNRPVMLSLSKTIEANKQTYYNALKQAQRTLDITEWIAYFAQVILDAQRDAKAMVLFTLKKAKFYDHYKNQLDERHMKVIGRMLSEGPAGFEGGITAKKYMAITKVSKATATRDLQHLHALGALIAAGGGRSVRYELNLD</sequence>
<evidence type="ECO:0000313" key="5">
    <source>
        <dbReference type="Proteomes" id="UP000031802"/>
    </source>
</evidence>
<feature type="binding site" evidence="2">
    <location>
        <begin position="211"/>
        <end position="218"/>
    </location>
    <ligand>
        <name>ATP</name>
        <dbReference type="ChEBI" id="CHEBI:30616"/>
    </ligand>
</feature>
<dbReference type="GO" id="GO:0005524">
    <property type="term" value="F:ATP binding"/>
    <property type="evidence" value="ECO:0007669"/>
    <property type="project" value="UniProtKB-KW"/>
</dbReference>
<dbReference type="InterPro" id="IPR025230">
    <property type="entry name" value="DUF4172"/>
</dbReference>
<dbReference type="RefSeq" id="WP_037497666.1">
    <property type="nucleotide sequence ID" value="NZ_JJMU01000024.1"/>
</dbReference>
<proteinExistence type="predicted"/>
<dbReference type="Gene3D" id="1.10.10.10">
    <property type="entry name" value="Winged helix-like DNA-binding domain superfamily/Winged helix DNA-binding domain"/>
    <property type="match status" value="1"/>
</dbReference>
<dbReference type="PATRIC" id="fig|1229276.3.peg.1823"/>
<dbReference type="SUPFAM" id="SSF140931">
    <property type="entry name" value="Fic-like"/>
    <property type="match status" value="1"/>
</dbReference>
<comment type="caution">
    <text evidence="4">The sequence shown here is derived from an EMBL/GenBank/DDBJ whole genome shotgun (WGS) entry which is preliminary data.</text>
</comment>
<dbReference type="EMBL" id="JJMU01000024">
    <property type="protein sequence ID" value="KGE14741.1"/>
    <property type="molecule type" value="Genomic_DNA"/>
</dbReference>
<name>A0A0B8T1W4_9SPHI</name>
<dbReference type="Gene3D" id="1.10.3290.10">
    <property type="entry name" value="Fido-like domain"/>
    <property type="match status" value="1"/>
</dbReference>
<dbReference type="AlphaFoldDB" id="A0A0B8T1W4"/>
<dbReference type="OrthoDB" id="9814400at2"/>
<accession>A0A0B8T1W4</accession>
<reference evidence="4 5" key="2">
    <citation type="journal article" date="2015" name="PLoS ONE">
        <title>Whole-Genome Optical Mapping and Finished Genome Sequence of Sphingobacterium deserti sp. nov., a New Species Isolated from the Western Desert of China.</title>
        <authorList>
            <person name="Teng C."/>
            <person name="Zhou Z."/>
            <person name="Molnar I."/>
            <person name="Li X."/>
            <person name="Tang R."/>
            <person name="Chen M."/>
            <person name="Wang L."/>
            <person name="Su S."/>
            <person name="Zhang W."/>
            <person name="Lin M."/>
        </authorList>
    </citation>
    <scope>NUCLEOTIDE SEQUENCE [LARGE SCALE GENOMIC DNA]</scope>
    <source>
        <strain evidence="5">ACCC05744</strain>
    </source>
</reference>
<evidence type="ECO:0000256" key="2">
    <source>
        <dbReference type="PIRSR" id="PIRSR640198-2"/>
    </source>
</evidence>
<evidence type="ECO:0000256" key="1">
    <source>
        <dbReference type="PIRSR" id="PIRSR640198-1"/>
    </source>
</evidence>
<evidence type="ECO:0000259" key="3">
    <source>
        <dbReference type="PROSITE" id="PS51459"/>
    </source>
</evidence>
<dbReference type="eggNOG" id="COG3177">
    <property type="taxonomic scope" value="Bacteria"/>
</dbReference>
<gene>
    <name evidence="4" type="ORF">DI53_1770</name>
</gene>
<dbReference type="InterPro" id="IPR003812">
    <property type="entry name" value="Fido"/>
</dbReference>
<protein>
    <submittedName>
        <fullName evidence="4">Filamentation induced by cAMP protein Fic</fullName>
    </submittedName>
</protein>
<feature type="active site" evidence="1">
    <location>
        <position position="207"/>
    </location>
</feature>
<keyword evidence="2" id="KW-0547">Nucleotide-binding</keyword>
<evidence type="ECO:0000313" key="4">
    <source>
        <dbReference type="EMBL" id="KGE14741.1"/>
    </source>
</evidence>
<reference evidence="5" key="1">
    <citation type="submission" date="2014-04" db="EMBL/GenBank/DDBJ databases">
        <title>Whole-Genome optical mapping and complete genome sequence of Sphingobacterium deserti sp. nov., a new spaces isolated from desert in the west of China.</title>
        <authorList>
            <person name="Teng C."/>
            <person name="Zhou Z."/>
            <person name="Li X."/>
            <person name="Chen M."/>
            <person name="Lin M."/>
            <person name="Wang L."/>
            <person name="Su S."/>
            <person name="Zhang C."/>
            <person name="Zhang W."/>
        </authorList>
    </citation>
    <scope>NUCLEOTIDE SEQUENCE [LARGE SCALE GENOMIC DNA]</scope>
    <source>
        <strain evidence="5">ACCC05744</strain>
    </source>
</reference>
<keyword evidence="5" id="KW-1185">Reference proteome</keyword>
<dbReference type="Pfam" id="PF13776">
    <property type="entry name" value="DUF4172"/>
    <property type="match status" value="1"/>
</dbReference>
<dbReference type="Pfam" id="PF02661">
    <property type="entry name" value="Fic"/>
    <property type="match status" value="1"/>
</dbReference>
<dbReference type="InterPro" id="IPR036388">
    <property type="entry name" value="WH-like_DNA-bd_sf"/>
</dbReference>
<dbReference type="PANTHER" id="PTHR13504">
    <property type="entry name" value="FIDO DOMAIN-CONTAINING PROTEIN DDB_G0283145"/>
    <property type="match status" value="1"/>
</dbReference>
<dbReference type="InterPro" id="IPR040198">
    <property type="entry name" value="Fido_containing"/>
</dbReference>
<dbReference type="InterPro" id="IPR036597">
    <property type="entry name" value="Fido-like_dom_sf"/>
</dbReference>
<feature type="domain" description="Fido" evidence="3">
    <location>
        <begin position="114"/>
        <end position="270"/>
    </location>
</feature>
<dbReference type="PANTHER" id="PTHR13504:SF33">
    <property type="entry name" value="FIC FAMILY PROTEIN"/>
    <property type="match status" value="1"/>
</dbReference>
<keyword evidence="2" id="KW-0067">ATP-binding</keyword>
<dbReference type="STRING" id="1229276.DI53_1770"/>